<keyword evidence="3" id="KW-1185">Reference proteome</keyword>
<proteinExistence type="predicted"/>
<evidence type="ECO:0000313" key="3">
    <source>
        <dbReference type="Proteomes" id="UP000291130"/>
    </source>
</evidence>
<dbReference type="RefSeq" id="WP_130265169.1">
    <property type="nucleotide sequence ID" value="NZ_CP035952.1"/>
</dbReference>
<dbReference type="AlphaFoldDB" id="A0A411MKM1"/>
<accession>A0A411MKM1</accession>
<dbReference type="EMBL" id="CP035952">
    <property type="protein sequence ID" value="QBF27307.1"/>
    <property type="molecule type" value="Genomic_DNA"/>
</dbReference>
<feature type="chain" id="PRO_5019138473" evidence="1">
    <location>
        <begin position="22"/>
        <end position="87"/>
    </location>
</feature>
<sequence length="87" mass="9573">MNIKTLATASLLTLLSLGAVAAPANDEVPVQEYRYGQHLDVHKVLALREDSRIGCGVVNAQMDYLDSQGKEHRLQYQKFASDCHDGS</sequence>
<dbReference type="OrthoDB" id="7027858at2"/>
<name>A0A411MKM1_9PSED</name>
<gene>
    <name evidence="2" type="ORF">EXN22_17025</name>
</gene>
<dbReference type="Pfam" id="PF10976">
    <property type="entry name" value="DUF2790"/>
    <property type="match status" value="1"/>
</dbReference>
<dbReference type="InterPro" id="IPR021245">
    <property type="entry name" value="DUF2790"/>
</dbReference>
<organism evidence="2 3">
    <name type="scientific">Pseudomonas tructae</name>
    <dbReference type="NCBI Taxonomy" id="2518644"/>
    <lineage>
        <taxon>Bacteria</taxon>
        <taxon>Pseudomonadati</taxon>
        <taxon>Pseudomonadota</taxon>
        <taxon>Gammaproteobacteria</taxon>
        <taxon>Pseudomonadales</taxon>
        <taxon>Pseudomonadaceae</taxon>
        <taxon>Pseudomonas</taxon>
    </lineage>
</organism>
<dbReference type="KEGG" id="ptk:EXN22_17025"/>
<dbReference type="Gene3D" id="2.30.140.50">
    <property type="entry name" value="Protein of unknown function DUF2790"/>
    <property type="match status" value="1"/>
</dbReference>
<protein>
    <submittedName>
        <fullName evidence="2">DUF2790 domain-containing protein</fullName>
    </submittedName>
</protein>
<keyword evidence="1" id="KW-0732">Signal</keyword>
<evidence type="ECO:0000256" key="1">
    <source>
        <dbReference type="SAM" id="SignalP"/>
    </source>
</evidence>
<feature type="signal peptide" evidence="1">
    <location>
        <begin position="1"/>
        <end position="21"/>
    </location>
</feature>
<evidence type="ECO:0000313" key="2">
    <source>
        <dbReference type="EMBL" id="QBF27307.1"/>
    </source>
</evidence>
<dbReference type="Proteomes" id="UP000291130">
    <property type="component" value="Chromosome"/>
</dbReference>
<reference evidence="2 3" key="1">
    <citation type="submission" date="2019-02" db="EMBL/GenBank/DDBJ databases">
        <title>Complete genome sequence of Pseudomonas sp. SNU WT1 isolated from rainbow trout.</title>
        <authorList>
            <person name="Oh W.T."/>
            <person name="Park S.C."/>
        </authorList>
    </citation>
    <scope>NUCLEOTIDE SEQUENCE [LARGE SCALE GENOMIC DNA]</scope>
    <source>
        <strain evidence="2 3">SNU WT1</strain>
    </source>
</reference>